<accession>A0ABN2JEB1</accession>
<evidence type="ECO:0000313" key="2">
    <source>
        <dbReference type="EMBL" id="GAA1723388.1"/>
    </source>
</evidence>
<name>A0ABN2JEB1_9MICO</name>
<gene>
    <name evidence="2" type="ORF">GCM10009809_19070</name>
</gene>
<feature type="compositionally biased region" description="Low complexity" evidence="1">
    <location>
        <begin position="1"/>
        <end position="15"/>
    </location>
</feature>
<evidence type="ECO:0000313" key="3">
    <source>
        <dbReference type="Proteomes" id="UP001501138"/>
    </source>
</evidence>
<evidence type="ECO:0008006" key="4">
    <source>
        <dbReference type="Google" id="ProtNLM"/>
    </source>
</evidence>
<feature type="region of interest" description="Disordered" evidence="1">
    <location>
        <begin position="1"/>
        <end position="21"/>
    </location>
</feature>
<dbReference type="InterPro" id="IPR021862">
    <property type="entry name" value="DUF3472"/>
</dbReference>
<proteinExistence type="predicted"/>
<dbReference type="Proteomes" id="UP001501138">
    <property type="component" value="Unassembled WGS sequence"/>
</dbReference>
<protein>
    <recommendedName>
        <fullName evidence="4">DUF3472 domain-containing protein</fullName>
    </recommendedName>
</protein>
<comment type="caution">
    <text evidence="2">The sequence shown here is derived from an EMBL/GenBank/DDBJ whole genome shotgun (WGS) entry which is preliminary data.</text>
</comment>
<sequence length="618" mass="65445">MGPPSALAAPSGSPDSAHDSRGAVSRAFNNVGITDARTLGRGQLSSSGSSFSASSLADAGYGPGAQVTVGGLDFTMPRTRPGTPDNVAPSTVPTTIKLRGQGNAIAFLATTTSNNRPFNVTVKYEDRTELRTFATTNTWSTQTPDELGVVQDAFRVPGRNTPTTENADADTLYGMFVSGITIDPDRKVREIQVSGNGQAHIFDARIVTVAQPFGVDPRGGRTPQPDSCDPLVEGQGICDAQEAGIFEKADPSAHLQYRTSTGELPRDASAFYNEITPLSSAPGTYFMTNGFAGGYFGIQELEDSSKIAIFSIFGPAKGEVPDDRLASQVLYAVPGGDLVIHGEYAGGPSIRIPFDWDLGTTYSTMITEQGDDSDGNARIVTAWINKNPVGKTPDWTRLMTVRTERPAAHERLDGLYSFVEDFVRDDQFTAGRARTASYGNAFTFSPAKDRWVPLSKVSFTGQMSRLFTIQNDAFPTPNEPCKVTETVTGSSIPLEQARSNVNSIWDTSARSCTSPGTIPPVEAVRKGAPLYGQETFASISAEVHGRTLVVSGSPYANDEPVSVSVDGAEVATTATADATGDLERVRIELPEVLSPGSHELVVTGASSGLSGSTTVTVP</sequence>
<organism evidence="2 3">
    <name type="scientific">Isoptericola hypogeus</name>
    <dbReference type="NCBI Taxonomy" id="300179"/>
    <lineage>
        <taxon>Bacteria</taxon>
        <taxon>Bacillati</taxon>
        <taxon>Actinomycetota</taxon>
        <taxon>Actinomycetes</taxon>
        <taxon>Micrococcales</taxon>
        <taxon>Promicromonosporaceae</taxon>
        <taxon>Isoptericola</taxon>
    </lineage>
</organism>
<dbReference type="Pfam" id="PF11958">
    <property type="entry name" value="DUF3472"/>
    <property type="match status" value="1"/>
</dbReference>
<dbReference type="EMBL" id="BAAAPM010000003">
    <property type="protein sequence ID" value="GAA1723388.1"/>
    <property type="molecule type" value="Genomic_DNA"/>
</dbReference>
<keyword evidence="3" id="KW-1185">Reference proteome</keyword>
<evidence type="ECO:0000256" key="1">
    <source>
        <dbReference type="SAM" id="MobiDB-lite"/>
    </source>
</evidence>
<reference evidence="2 3" key="1">
    <citation type="journal article" date="2019" name="Int. J. Syst. Evol. Microbiol.">
        <title>The Global Catalogue of Microorganisms (GCM) 10K type strain sequencing project: providing services to taxonomists for standard genome sequencing and annotation.</title>
        <authorList>
            <consortium name="The Broad Institute Genomics Platform"/>
            <consortium name="The Broad Institute Genome Sequencing Center for Infectious Disease"/>
            <person name="Wu L."/>
            <person name="Ma J."/>
        </authorList>
    </citation>
    <scope>NUCLEOTIDE SEQUENCE [LARGE SCALE GENOMIC DNA]</scope>
    <source>
        <strain evidence="2 3">JCM 15589</strain>
    </source>
</reference>